<evidence type="ECO:0000313" key="3">
    <source>
        <dbReference type="Proteomes" id="UP000198828"/>
    </source>
</evidence>
<accession>A0A1H2YKU3</accession>
<dbReference type="SUPFAM" id="SSF161266">
    <property type="entry name" value="Gam-like"/>
    <property type="match status" value="1"/>
</dbReference>
<keyword evidence="3" id="KW-1185">Reference proteome</keyword>
<protein>
    <submittedName>
        <fullName evidence="2">Bacteriophage Mu Gam like protein</fullName>
    </submittedName>
</protein>
<dbReference type="RefSeq" id="WP_093752633.1">
    <property type="nucleotide sequence ID" value="NZ_FNNG01000006.1"/>
</dbReference>
<dbReference type="Pfam" id="PF07352">
    <property type="entry name" value="Phage_Mu_Gam"/>
    <property type="match status" value="1"/>
</dbReference>
<dbReference type="GO" id="GO:0003690">
    <property type="term" value="F:double-stranded DNA binding"/>
    <property type="evidence" value="ECO:0007669"/>
    <property type="project" value="InterPro"/>
</dbReference>
<organism evidence="2 3">
    <name type="scientific">Tepidimicrobium xylanilyticum</name>
    <dbReference type="NCBI Taxonomy" id="1123352"/>
    <lineage>
        <taxon>Bacteria</taxon>
        <taxon>Bacillati</taxon>
        <taxon>Bacillota</taxon>
        <taxon>Tissierellia</taxon>
        <taxon>Tissierellales</taxon>
        <taxon>Tepidimicrobiaceae</taxon>
        <taxon>Tepidimicrobium</taxon>
    </lineage>
</organism>
<dbReference type="EMBL" id="FNNG01000006">
    <property type="protein sequence ID" value="SDX05234.1"/>
    <property type="molecule type" value="Genomic_DNA"/>
</dbReference>
<feature type="coiled-coil region" evidence="1">
    <location>
        <begin position="35"/>
        <end position="69"/>
    </location>
</feature>
<reference evidence="2 3" key="1">
    <citation type="submission" date="2016-10" db="EMBL/GenBank/DDBJ databases">
        <authorList>
            <person name="de Groot N.N."/>
        </authorList>
    </citation>
    <scope>NUCLEOTIDE SEQUENCE [LARGE SCALE GENOMIC DNA]</scope>
    <source>
        <strain evidence="2 3">DSM 23310</strain>
    </source>
</reference>
<name>A0A1H2YKU3_9FIRM</name>
<evidence type="ECO:0000313" key="2">
    <source>
        <dbReference type="EMBL" id="SDX05234.1"/>
    </source>
</evidence>
<dbReference type="AlphaFoldDB" id="A0A1H2YKU3"/>
<dbReference type="GO" id="GO:0042262">
    <property type="term" value="P:DNA protection"/>
    <property type="evidence" value="ECO:0007669"/>
    <property type="project" value="InterPro"/>
</dbReference>
<evidence type="ECO:0000256" key="1">
    <source>
        <dbReference type="SAM" id="Coils"/>
    </source>
</evidence>
<dbReference type="InterPro" id="IPR009951">
    <property type="entry name" value="Host-nuc_inhib_Gam"/>
</dbReference>
<dbReference type="OrthoDB" id="1707526at2"/>
<keyword evidence="1" id="KW-0175">Coiled coil</keyword>
<gene>
    <name evidence="2" type="ORF">SAMN05660923_01638</name>
</gene>
<proteinExistence type="predicted"/>
<sequence>MENLMIDILDEALGIQENEEETWKIKNDEEADWWIELHQEKLAEVRRLRIQLENKIAFYHEKLDKVIKEEEVIIERRDSKLLEYFETLDKKDMKKTKTMLKYRLPSGELVKKFRAPEFKRDNDKLTLWLENNGMKEYIEVKKQAKWGELKKATEVINGTVVLKDTGEIVEGVEIVERPAEFKVEVK</sequence>
<dbReference type="Proteomes" id="UP000198828">
    <property type="component" value="Unassembled WGS sequence"/>
</dbReference>